<proteinExistence type="predicted"/>
<dbReference type="GO" id="GO:0002758">
    <property type="term" value="P:innate immune response-activating signaling pathway"/>
    <property type="evidence" value="ECO:0007669"/>
    <property type="project" value="UniProtKB-ARBA"/>
</dbReference>
<dbReference type="PRINTS" id="PR00364">
    <property type="entry name" value="DISEASERSIST"/>
</dbReference>
<dbReference type="Gene3D" id="1.10.10.10">
    <property type="entry name" value="Winged helix-like DNA-binding domain superfamily/Winged helix DNA-binding domain"/>
    <property type="match status" value="1"/>
</dbReference>
<reference evidence="6" key="1">
    <citation type="submission" date="2018-08" db="EMBL/GenBank/DDBJ databases">
        <authorList>
            <person name="Rossello M."/>
        </authorList>
    </citation>
    <scope>NUCLEOTIDE SEQUENCE [LARGE SCALE GENOMIC DNA]</scope>
    <source>
        <strain evidence="6">cv. Chinese Spring</strain>
    </source>
</reference>
<dbReference type="InterPro" id="IPR055414">
    <property type="entry name" value="LRR_R13L4/SHOC2-like"/>
</dbReference>
<dbReference type="GO" id="GO:0009626">
    <property type="term" value="P:plant-type hypersensitive response"/>
    <property type="evidence" value="ECO:0007669"/>
    <property type="project" value="UniProtKB-ARBA"/>
</dbReference>
<evidence type="ECO:0000256" key="2">
    <source>
        <dbReference type="ARBA" id="ARBA00022821"/>
    </source>
</evidence>
<dbReference type="PANTHER" id="PTHR23155">
    <property type="entry name" value="DISEASE RESISTANCE PROTEIN RP"/>
    <property type="match status" value="1"/>
</dbReference>
<dbReference type="Pfam" id="PF00931">
    <property type="entry name" value="NB-ARC"/>
    <property type="match status" value="1"/>
</dbReference>
<keyword evidence="7" id="KW-1185">Reference proteome</keyword>
<evidence type="ECO:0000259" key="3">
    <source>
        <dbReference type="Pfam" id="PF00931"/>
    </source>
</evidence>
<name>A0A3B6AT23_WHEAT</name>
<evidence type="ECO:0000313" key="7">
    <source>
        <dbReference type="Proteomes" id="UP000019116"/>
    </source>
</evidence>
<dbReference type="FunFam" id="1.10.10.10:FF:000322">
    <property type="entry name" value="Probable disease resistance protein At1g63360"/>
    <property type="match status" value="1"/>
</dbReference>
<dbReference type="SMR" id="A0A3B6AT23"/>
<keyword evidence="1" id="KW-0677">Repeat</keyword>
<organism evidence="6">
    <name type="scientific">Triticum aestivum</name>
    <name type="common">Wheat</name>
    <dbReference type="NCBI Taxonomy" id="4565"/>
    <lineage>
        <taxon>Eukaryota</taxon>
        <taxon>Viridiplantae</taxon>
        <taxon>Streptophyta</taxon>
        <taxon>Embryophyta</taxon>
        <taxon>Tracheophyta</taxon>
        <taxon>Spermatophyta</taxon>
        <taxon>Magnoliopsida</taxon>
        <taxon>Liliopsida</taxon>
        <taxon>Poales</taxon>
        <taxon>Poaceae</taxon>
        <taxon>BOP clade</taxon>
        <taxon>Pooideae</taxon>
        <taxon>Triticodae</taxon>
        <taxon>Triticeae</taxon>
        <taxon>Triticinae</taxon>
        <taxon>Triticum</taxon>
    </lineage>
</organism>
<evidence type="ECO:0000259" key="5">
    <source>
        <dbReference type="Pfam" id="PF23598"/>
    </source>
</evidence>
<dbReference type="Gene3D" id="3.40.50.300">
    <property type="entry name" value="P-loop containing nucleotide triphosphate hydrolases"/>
    <property type="match status" value="1"/>
</dbReference>
<dbReference type="Gramene" id="TraesCLE_scaffold_078041_01G000100.1">
    <property type="protein sequence ID" value="TraesCLE_scaffold_078041_01G000100.1"/>
    <property type="gene ID" value="TraesCLE_scaffold_078041_01G000100"/>
</dbReference>
<dbReference type="Gramene" id="TraesCS2A03G0181400.1">
    <property type="protein sequence ID" value="TraesCS2A03G0181400.1.CDS"/>
    <property type="gene ID" value="TraesCS2A03G0181400"/>
</dbReference>
<feature type="domain" description="Disease resistance protein winged helix" evidence="4">
    <location>
        <begin position="206"/>
        <end position="277"/>
    </location>
</feature>
<dbReference type="InterPro" id="IPR032675">
    <property type="entry name" value="LRR_dom_sf"/>
</dbReference>
<dbReference type="InterPro" id="IPR027417">
    <property type="entry name" value="P-loop_NTPase"/>
</dbReference>
<dbReference type="Gramene" id="TraesROB_scaffold_017534_01G000100.1">
    <property type="protein sequence ID" value="TraesROB_scaffold_017534_01G000100.1"/>
    <property type="gene ID" value="TraesROB_scaffold_017534_01G000100"/>
</dbReference>
<dbReference type="RefSeq" id="XP_044455159.1">
    <property type="nucleotide sequence ID" value="XM_044599224.1"/>
</dbReference>
<evidence type="ECO:0000313" key="6">
    <source>
        <dbReference type="EnsemblPlants" id="TraesCS2A02G090300.1"/>
    </source>
</evidence>
<dbReference type="Gramene" id="TraesCAD_scaffold_022637_01G000400.1">
    <property type="protein sequence ID" value="TraesCAD_scaffold_022637_01G000400.1"/>
    <property type="gene ID" value="TraesCAD_scaffold_022637_01G000400"/>
</dbReference>
<evidence type="ECO:0000259" key="4">
    <source>
        <dbReference type="Pfam" id="PF23559"/>
    </source>
</evidence>
<dbReference type="Gramene" id="TraesCS2A02G090300.1">
    <property type="protein sequence ID" value="TraesCS2A02G090300.1"/>
    <property type="gene ID" value="TraesCS2A02G090300"/>
</dbReference>
<sequence length="775" mass="86708">MQVRVPSFRHSWPKTVSSGHWLDILHQVKPQGTIPLNGTEAPEMNQVVTELREHLVTKRYFILIDDIWSISAWDVLNSVLPENDLGSRVLITTCISDVAKCCSTRPIDFIHQMEPLSKEESKTLFHEEAKRPAENELLKMCGGMPLAILIAAGRKSAGLAEPEIRERRILSTSDQCSASDGMRMLLRMSYDELPAPLKSCLVYLSVFPEYYTIKKDRLIRLWIAERFFLGRREENLWRTGESYFNELICRRLIQPVFGYEDGQAVGCVVHGVILDFIKTLSREDNFATTSADMRSGLTPWYPIRRFSFDCCIKEDEAGKLLPGTLHLSSMRTLQVCGRVGWTTLLTYPKVRKGKPALRTFKFLRVLDVEDNGILRSHHLKGIGGLILLRYLGLRGAAIHELPGEIGKLEHLETLDVRRTNLRNLPASIAGLERMVCLLIEDTVKMLGDILMMQGLQEVSTIRVDNVKSLHKVVELLVRSGRLSVLGLSFDGLDPSVDSARAIVDFLKVVGHSNLRSLSLHCLGGDLVGQLNLCPPYQLQRFELTISGAILGSTAFCMATCVTHLNIEISQLGEQGLSIIASAPHLILLKLVSSGPAAAMTDTHSSSRRQRRRVIICSGAFPCLKVFWFTCKAGGNELQFDRGAMPRLRGLRLHFNALETLSLYGDFEFGIEHLSSLTRIHAAIGCEDATAPEVELAETAITEQVCRISSANTPTIEFSREKPGMFEGEKKSVGPLTETVTTITKKRRLSRWLITQYEMMQRALCSCSCTGRRSVK</sequence>
<reference evidence="6" key="2">
    <citation type="submission" date="2018-10" db="UniProtKB">
        <authorList>
            <consortium name="EnsemblPlants"/>
        </authorList>
    </citation>
    <scope>IDENTIFICATION</scope>
</reference>
<dbReference type="SUPFAM" id="SSF52540">
    <property type="entry name" value="P-loop containing nucleoside triphosphate hydrolases"/>
    <property type="match status" value="1"/>
</dbReference>
<dbReference type="Gramene" id="TraesWEE_scaffold_046117_01G000100.1">
    <property type="protein sequence ID" value="TraesWEE_scaffold_046117_01G000100.1"/>
    <property type="gene ID" value="TraesWEE_scaffold_046117_01G000100"/>
</dbReference>
<dbReference type="GO" id="GO:0043531">
    <property type="term" value="F:ADP binding"/>
    <property type="evidence" value="ECO:0007669"/>
    <property type="project" value="InterPro"/>
</dbReference>
<dbReference type="OrthoDB" id="695106at2759"/>
<dbReference type="Gramene" id="TraesKAR2A01G0037130.1">
    <property type="protein sequence ID" value="cds.TraesKAR2A01G0037130.1"/>
    <property type="gene ID" value="TraesKAR2A01G0037130"/>
</dbReference>
<feature type="domain" description="NB-ARC" evidence="3">
    <location>
        <begin position="39"/>
        <end position="129"/>
    </location>
</feature>
<dbReference type="OMA" id="LITQYEM"/>
<keyword evidence="2" id="KW-0611">Plant defense</keyword>
<dbReference type="InterPro" id="IPR036388">
    <property type="entry name" value="WH-like_DNA-bd_sf"/>
</dbReference>
<dbReference type="InterPro" id="IPR058922">
    <property type="entry name" value="WHD_DRP"/>
</dbReference>
<accession>A0A3B6AT23</accession>
<dbReference type="Gene3D" id="3.80.10.10">
    <property type="entry name" value="Ribonuclease Inhibitor"/>
    <property type="match status" value="1"/>
</dbReference>
<dbReference type="GO" id="GO:0042742">
    <property type="term" value="P:defense response to bacterium"/>
    <property type="evidence" value="ECO:0007669"/>
    <property type="project" value="UniProtKB-ARBA"/>
</dbReference>
<dbReference type="AlphaFoldDB" id="A0A3B6AT23"/>
<feature type="domain" description="Disease resistance R13L4/SHOC-2-like LRR" evidence="5">
    <location>
        <begin position="350"/>
        <end position="705"/>
    </location>
</feature>
<dbReference type="InterPro" id="IPR002182">
    <property type="entry name" value="NB-ARC"/>
</dbReference>
<dbReference type="PANTHER" id="PTHR23155:SF1122">
    <property type="entry name" value="NB-ARC DOMAIN CONTAINING PROTEIN, EXPRESSED"/>
    <property type="match status" value="1"/>
</dbReference>
<protein>
    <submittedName>
        <fullName evidence="6">Uncharacterized protein</fullName>
    </submittedName>
</protein>
<dbReference type="SUPFAM" id="SSF52058">
    <property type="entry name" value="L domain-like"/>
    <property type="match status" value="1"/>
</dbReference>
<dbReference type="InterPro" id="IPR044974">
    <property type="entry name" value="Disease_R_plants"/>
</dbReference>
<evidence type="ECO:0000256" key="1">
    <source>
        <dbReference type="ARBA" id="ARBA00022737"/>
    </source>
</evidence>
<dbReference type="Pfam" id="PF23598">
    <property type="entry name" value="LRR_14"/>
    <property type="match status" value="1"/>
</dbReference>
<gene>
    <name evidence="6" type="primary">LOC123187373</name>
</gene>
<dbReference type="Proteomes" id="UP000019116">
    <property type="component" value="Chromosome 2A"/>
</dbReference>
<dbReference type="GeneID" id="123187373"/>
<dbReference type="EnsemblPlants" id="TraesCS2A02G090300.1">
    <property type="protein sequence ID" value="TraesCS2A02G090300.1"/>
    <property type="gene ID" value="TraesCS2A02G090300"/>
</dbReference>
<dbReference type="Pfam" id="PF23559">
    <property type="entry name" value="WHD_DRP"/>
    <property type="match status" value="1"/>
</dbReference>